<dbReference type="KEGG" id="ttr:Tter_1028"/>
<dbReference type="PRINTS" id="PR01874">
    <property type="entry name" value="DNAREPAIRADA"/>
</dbReference>
<feature type="domain" description="SF4 helicase" evidence="2">
    <location>
        <begin position="29"/>
        <end position="329"/>
    </location>
</feature>
<dbReference type="STRING" id="525904.Tter_1028"/>
<protein>
    <submittedName>
        <fullName evidence="3">DnaB domain protein helicase domain protein</fullName>
    </submittedName>
</protein>
<keyword evidence="4" id="KW-1185">Reference proteome</keyword>
<dbReference type="Proteomes" id="UP000000323">
    <property type="component" value="Chromosome 1"/>
</dbReference>
<reference evidence="4" key="1">
    <citation type="journal article" date="2010" name="Stand. Genomic Sci.">
        <title>Complete genome sequence of 'Thermobaculum terrenum' type strain (YNP1).</title>
        <authorList>
            <person name="Kiss H."/>
            <person name="Cleland D."/>
            <person name="Lapidus A."/>
            <person name="Lucas S."/>
            <person name="Glavina Del Rio T."/>
            <person name="Nolan M."/>
            <person name="Tice H."/>
            <person name="Han C."/>
            <person name="Goodwin L."/>
            <person name="Pitluck S."/>
            <person name="Liolios K."/>
            <person name="Ivanova N."/>
            <person name="Mavromatis K."/>
            <person name="Ovchinnikova G."/>
            <person name="Pati A."/>
            <person name="Chen A."/>
            <person name="Palaniappan K."/>
            <person name="Land M."/>
            <person name="Hauser L."/>
            <person name="Chang Y."/>
            <person name="Jeffries C."/>
            <person name="Lu M."/>
            <person name="Brettin T."/>
            <person name="Detter J."/>
            <person name="Goker M."/>
            <person name="Tindall B."/>
            <person name="Beck B."/>
            <person name="McDermott T."/>
            <person name="Woyke T."/>
            <person name="Bristow J."/>
            <person name="Eisen J."/>
            <person name="Markowitz V."/>
            <person name="Hugenholtz P."/>
            <person name="Kyrpides N."/>
            <person name="Klenk H."/>
            <person name="Cheng J."/>
        </authorList>
    </citation>
    <scope>NUCLEOTIDE SEQUENCE [LARGE SCALE GENOMIC DNA]</scope>
    <source>
        <strain evidence="4">ATCC BAA-798 / YNP1</strain>
    </source>
</reference>
<dbReference type="eggNOG" id="COG0305">
    <property type="taxonomic scope" value="Bacteria"/>
</dbReference>
<sequence>MLNTKGTSITAFSLHELMDDLHRRSLQGNLTASECYPTGIRALDRRIAGGLRRGNLFLLGGGEGAGKTTFALQIARNMAIEGVDVIYICYEHSEEELMLRLISMESTRKLPNGDVVGLRLSDLYDELRSANRSPSGALAKLEGDQYGRLALEKMEGYASRFRIAKASSASTDLDVISRLVDEHISNGSKRLFLVIDYLQKIYSNERALSEEDRTGKVVEGLKDLALSREVPILAIVAADKEGIRARRLRSYHLRGSSALLYEADLIVVMNEKSRIVSRQAVDLTAYKAIQMSGWVVFSIEKNRLGRDLIDFQLKKMFNFSMFDPSGDAVPEPLVDDTVHIE</sequence>
<organism evidence="3 4">
    <name type="scientific">Thermobaculum terrenum (strain ATCC BAA-798 / CCMEE 7001 / YNP1)</name>
    <dbReference type="NCBI Taxonomy" id="525904"/>
    <lineage>
        <taxon>Bacteria</taxon>
        <taxon>Bacillati</taxon>
        <taxon>Chloroflexota</taxon>
        <taxon>Chloroflexia</taxon>
        <taxon>Candidatus Thermobaculales</taxon>
        <taxon>Candidatus Thermobaculaceae</taxon>
        <taxon>Thermobaculum</taxon>
    </lineage>
</organism>
<dbReference type="GO" id="GO:0006269">
    <property type="term" value="P:DNA replication, synthesis of primer"/>
    <property type="evidence" value="ECO:0007669"/>
    <property type="project" value="UniProtKB-KW"/>
</dbReference>
<dbReference type="GO" id="GO:0005524">
    <property type="term" value="F:ATP binding"/>
    <property type="evidence" value="ECO:0007669"/>
    <property type="project" value="InterPro"/>
</dbReference>
<keyword evidence="3" id="KW-0547">Nucleotide-binding</keyword>
<gene>
    <name evidence="3" type="ordered locus">Tter_1028</name>
</gene>
<accession>D1CG88</accession>
<dbReference type="GO" id="GO:0003678">
    <property type="term" value="F:DNA helicase activity"/>
    <property type="evidence" value="ECO:0007669"/>
    <property type="project" value="InterPro"/>
</dbReference>
<keyword evidence="3" id="KW-0067">ATP-binding</keyword>
<dbReference type="GO" id="GO:0005829">
    <property type="term" value="C:cytosol"/>
    <property type="evidence" value="ECO:0007669"/>
    <property type="project" value="TreeGrafter"/>
</dbReference>
<dbReference type="InterPro" id="IPR007694">
    <property type="entry name" value="DNA_helicase_DnaB-like_C"/>
</dbReference>
<dbReference type="HOGENOM" id="CLU_838962_0_0_0"/>
<evidence type="ECO:0000313" key="3">
    <source>
        <dbReference type="EMBL" id="ACZ41944.1"/>
    </source>
</evidence>
<keyword evidence="1" id="KW-0639">Primosome</keyword>
<dbReference type="InterPro" id="IPR027417">
    <property type="entry name" value="P-loop_NTPase"/>
</dbReference>
<dbReference type="OrthoDB" id="4836904at2"/>
<evidence type="ECO:0000313" key="4">
    <source>
        <dbReference type="Proteomes" id="UP000000323"/>
    </source>
</evidence>
<dbReference type="SUPFAM" id="SSF52540">
    <property type="entry name" value="P-loop containing nucleoside triphosphate hydrolases"/>
    <property type="match status" value="1"/>
</dbReference>
<dbReference type="PROSITE" id="PS51199">
    <property type="entry name" value="SF4_HELICASE"/>
    <property type="match status" value="1"/>
</dbReference>
<dbReference type="PANTHER" id="PTHR30153">
    <property type="entry name" value="REPLICATIVE DNA HELICASE DNAB"/>
    <property type="match status" value="1"/>
</dbReference>
<keyword evidence="3" id="KW-0347">Helicase</keyword>
<dbReference type="AlphaFoldDB" id="D1CG88"/>
<proteinExistence type="predicted"/>
<dbReference type="EMBL" id="CP001825">
    <property type="protein sequence ID" value="ACZ41944.1"/>
    <property type="molecule type" value="Genomic_DNA"/>
</dbReference>
<dbReference type="RefSeq" id="WP_012874979.1">
    <property type="nucleotide sequence ID" value="NC_013525.1"/>
</dbReference>
<dbReference type="Gene3D" id="3.40.50.300">
    <property type="entry name" value="P-loop containing nucleotide triphosphate hydrolases"/>
    <property type="match status" value="1"/>
</dbReference>
<dbReference type="InterPro" id="IPR003593">
    <property type="entry name" value="AAA+_ATPase"/>
</dbReference>
<evidence type="ECO:0000256" key="1">
    <source>
        <dbReference type="ARBA" id="ARBA00022515"/>
    </source>
</evidence>
<evidence type="ECO:0000259" key="2">
    <source>
        <dbReference type="PROSITE" id="PS51199"/>
    </source>
</evidence>
<dbReference type="PANTHER" id="PTHR30153:SF2">
    <property type="entry name" value="REPLICATIVE DNA HELICASE"/>
    <property type="match status" value="1"/>
</dbReference>
<dbReference type="SMART" id="SM00382">
    <property type="entry name" value="AAA"/>
    <property type="match status" value="1"/>
</dbReference>
<dbReference type="GO" id="GO:1990077">
    <property type="term" value="C:primosome complex"/>
    <property type="evidence" value="ECO:0007669"/>
    <property type="project" value="UniProtKB-KW"/>
</dbReference>
<name>D1CG88_THET1</name>
<dbReference type="Pfam" id="PF03796">
    <property type="entry name" value="DnaB_C"/>
    <property type="match status" value="1"/>
</dbReference>
<keyword evidence="3" id="KW-0378">Hydrolase</keyword>